<feature type="domain" description="TniQ" evidence="1">
    <location>
        <begin position="6"/>
        <end position="142"/>
    </location>
</feature>
<organism evidence="2 3">
    <name type="scientific">Sulfitobacter guttiformis</name>
    <dbReference type="NCBI Taxonomy" id="74349"/>
    <lineage>
        <taxon>Bacteria</taxon>
        <taxon>Pseudomonadati</taxon>
        <taxon>Pseudomonadota</taxon>
        <taxon>Alphaproteobacteria</taxon>
        <taxon>Rhodobacterales</taxon>
        <taxon>Roseobacteraceae</taxon>
        <taxon>Sulfitobacter</taxon>
    </lineage>
</organism>
<keyword evidence="3" id="KW-1185">Reference proteome</keyword>
<dbReference type="EMBL" id="RAQK01000001">
    <property type="protein sequence ID" value="RKE96877.1"/>
    <property type="molecule type" value="Genomic_DNA"/>
</dbReference>
<sequence length="622" mass="69208">MLSPLPLRPVPIHRETILSFLSRIAAINGVSAADLAMDMGFSIKKIINLEENAVRGLAECGGLTDEQIQELVSWTGQAVGGVRMAFRDEIFVSRAVRNPIMRGCPICLREDASNHPSRPISRMAMRGDWQLRELNLCIAHQHPIVPLWKNDLPTDRFDISKRLAEILPAVLEGGLDQLRVTPSPYDLWLSNRLDTGLDDTWLADKSLYAATTFCKLLGVELQQLQSFPDEIGYAVEATAHDVGFDVASQGEVSIRAAFNSLAARADGQNDEPKKAFGKLYSDLSQAHVDKHEFAPFRKLLRDCIIDIWPVAADENMLGVTQKERLLHSIKSAAQETGIGAGLLDQFLVHAGAISAEDKRPAARKTFDAKAYQELLAEIPTLVGSLEMQQRIGATQHQLASLAEDKVLRPRIDIPTIKAPWRVADGMALIAELHGLASSIQRNDRRWETIQMARRRSDLSVGTLIAAARSRQLQVGHREDLWGYAGFSVLKSEVDALKSLRKDQQEDFLISAAAFARSVGMRREGWFEKFMAAGHITGTRMPHPKIGGMRIYISKEDIAEFHARFVTASTMEREFGLHKRTLLARLKAAHVKPFAPNAQDFGTLYLREDVEAVIKPARIVSRK</sequence>
<dbReference type="Pfam" id="PF06527">
    <property type="entry name" value="TniQ"/>
    <property type="match status" value="1"/>
</dbReference>
<name>A0A420DRV8_9RHOB</name>
<comment type="caution">
    <text evidence="2">The sequence shown here is derived from an EMBL/GenBank/DDBJ whole genome shotgun (WGS) entry which is preliminary data.</text>
</comment>
<dbReference type="STRING" id="1443111.Z949_3471"/>
<evidence type="ECO:0000313" key="2">
    <source>
        <dbReference type="EMBL" id="RKE96877.1"/>
    </source>
</evidence>
<accession>A0A420DRV8</accession>
<dbReference type="InterPro" id="IPR009492">
    <property type="entry name" value="TniQ"/>
</dbReference>
<evidence type="ECO:0000259" key="1">
    <source>
        <dbReference type="Pfam" id="PF06527"/>
    </source>
</evidence>
<reference evidence="2 3" key="1">
    <citation type="submission" date="2018-09" db="EMBL/GenBank/DDBJ databases">
        <title>Genomic Encyclopedia of Archaeal and Bacterial Type Strains, Phase II (KMG-II): from individual species to whole genera.</title>
        <authorList>
            <person name="Goeker M."/>
        </authorList>
    </citation>
    <scope>NUCLEOTIDE SEQUENCE [LARGE SCALE GENOMIC DNA]</scope>
    <source>
        <strain evidence="2 3">DSM 11458</strain>
    </source>
</reference>
<dbReference type="AlphaFoldDB" id="A0A420DRV8"/>
<gene>
    <name evidence="2" type="ORF">C8N30_1454</name>
</gene>
<dbReference type="Proteomes" id="UP000284407">
    <property type="component" value="Unassembled WGS sequence"/>
</dbReference>
<proteinExistence type="predicted"/>
<protein>
    <submittedName>
        <fullName evidence="2">TniQ protein</fullName>
    </submittedName>
</protein>
<evidence type="ECO:0000313" key="3">
    <source>
        <dbReference type="Proteomes" id="UP000284407"/>
    </source>
</evidence>